<comment type="caution">
    <text evidence="2">The sequence shown here is derived from an EMBL/GenBank/DDBJ whole genome shotgun (WGS) entry which is preliminary data.</text>
</comment>
<organism evidence="2 3">
    <name type="scientific">Nocardioides endophyticus</name>
    <dbReference type="NCBI Taxonomy" id="1353775"/>
    <lineage>
        <taxon>Bacteria</taxon>
        <taxon>Bacillati</taxon>
        <taxon>Actinomycetota</taxon>
        <taxon>Actinomycetes</taxon>
        <taxon>Propionibacteriales</taxon>
        <taxon>Nocardioidaceae</taxon>
        <taxon>Nocardioides</taxon>
    </lineage>
</organism>
<gene>
    <name evidence="2" type="ORF">GCM10023350_17420</name>
</gene>
<sequence length="124" mass="13457">MAWLRPRSPVSPGASRSRRGAGAPGLATAVDGCASNRACIFDDNNFQDRIGSRAAEGGRVDVSSGNNDRMDSWKNNTGTNAAWYYNFVDENSDNCRNMPKNDSDGNVGVFNSDELSSWRTDRGC</sequence>
<feature type="region of interest" description="Disordered" evidence="1">
    <location>
        <begin position="1"/>
        <end position="25"/>
    </location>
</feature>
<reference evidence="3" key="1">
    <citation type="journal article" date="2019" name="Int. J. Syst. Evol. Microbiol.">
        <title>The Global Catalogue of Microorganisms (GCM) 10K type strain sequencing project: providing services to taxonomists for standard genome sequencing and annotation.</title>
        <authorList>
            <consortium name="The Broad Institute Genomics Platform"/>
            <consortium name="The Broad Institute Genome Sequencing Center for Infectious Disease"/>
            <person name="Wu L."/>
            <person name="Ma J."/>
        </authorList>
    </citation>
    <scope>NUCLEOTIDE SEQUENCE [LARGE SCALE GENOMIC DNA]</scope>
    <source>
        <strain evidence="3">JCM 18532</strain>
    </source>
</reference>
<name>A0ABP8YPA9_9ACTN</name>
<evidence type="ECO:0000256" key="1">
    <source>
        <dbReference type="SAM" id="MobiDB-lite"/>
    </source>
</evidence>
<evidence type="ECO:0000313" key="2">
    <source>
        <dbReference type="EMBL" id="GAA4734320.1"/>
    </source>
</evidence>
<proteinExistence type="predicted"/>
<dbReference type="EMBL" id="BAABKN010000011">
    <property type="protein sequence ID" value="GAA4734320.1"/>
    <property type="molecule type" value="Genomic_DNA"/>
</dbReference>
<accession>A0ABP8YPA9</accession>
<evidence type="ECO:0000313" key="3">
    <source>
        <dbReference type="Proteomes" id="UP001499882"/>
    </source>
</evidence>
<protein>
    <submittedName>
        <fullName evidence="2">Uncharacterized protein</fullName>
    </submittedName>
</protein>
<dbReference type="Proteomes" id="UP001499882">
    <property type="component" value="Unassembled WGS sequence"/>
</dbReference>
<dbReference type="Pfam" id="PF03995">
    <property type="entry name" value="Inhibitor_I36"/>
    <property type="match status" value="1"/>
</dbReference>
<keyword evidence="3" id="KW-1185">Reference proteome</keyword>